<dbReference type="AlphaFoldDB" id="Q0W5P1"/>
<dbReference type="eggNOG" id="arCOG00351">
    <property type="taxonomic scope" value="Archaea"/>
</dbReference>
<name>Q0W5P1_METAR</name>
<keyword evidence="1" id="KW-0963">Cytoplasm</keyword>
<dbReference type="EC" id="3.6.1.-" evidence="12"/>
<dbReference type="KEGG" id="rci:RCIX961"/>
<protein>
    <submittedName>
        <fullName evidence="12">GTPase (EngC family)</fullName>
        <ecNumber evidence="12">3.6.1.-</ecNumber>
    </submittedName>
</protein>
<keyword evidence="4" id="KW-0699">rRNA-binding</keyword>
<evidence type="ECO:0000259" key="11">
    <source>
        <dbReference type="PROSITE" id="PS51721"/>
    </source>
</evidence>
<evidence type="ECO:0000256" key="8">
    <source>
        <dbReference type="ARBA" id="ARBA00022884"/>
    </source>
</evidence>
<keyword evidence="2" id="KW-0690">Ribosome biogenesis</keyword>
<evidence type="ECO:0000313" key="13">
    <source>
        <dbReference type="Proteomes" id="UP000000663"/>
    </source>
</evidence>
<evidence type="ECO:0000256" key="2">
    <source>
        <dbReference type="ARBA" id="ARBA00022517"/>
    </source>
</evidence>
<sequence length="365" mass="40170">MLAPEMTIVDPTLKKLGWNAFFGQNFRQYAGAYEPGRVSTVHKTGYLVYTKDGEVRARAAGSLRQNGDQPATGDWVALSRDATGTATIHAILPRKSKFSRKDAGRVTGEQVLVTNIDTVFLVTSLNKDFNLRRLERYLAIARDSGAEPVVILSKADICDDVASRIAAVKEIAPDVAVHAISSAENRGLEQLSAYLQEGRTVALLGSSGVGKSTLVNALEGREVQKTGDIREDDSRGRHVTTERTLIMLEKGGIIIDNPGMRELQLWDAGDGLLSQFADIEALGKQCKFSDCRHETEPGCAIKKALSDGTLSVVRLESYRKLQKEQLAIERKKNPALMAEERKKWKKIGQLGEAIRKSKERGDYRS</sequence>
<dbReference type="GO" id="GO:0003924">
    <property type="term" value="F:GTPase activity"/>
    <property type="evidence" value="ECO:0007669"/>
    <property type="project" value="InterPro"/>
</dbReference>
<dbReference type="SUPFAM" id="SSF52540">
    <property type="entry name" value="P-loop containing nucleoside triphosphate hydrolases"/>
    <property type="match status" value="1"/>
</dbReference>
<keyword evidence="9" id="KW-0342">GTP-binding</keyword>
<feature type="domain" description="CP-type G" evidence="11">
    <location>
        <begin position="105"/>
        <end position="263"/>
    </location>
</feature>
<dbReference type="Gene3D" id="2.40.50.140">
    <property type="entry name" value="Nucleic acid-binding proteins"/>
    <property type="match status" value="1"/>
</dbReference>
<dbReference type="InterPro" id="IPR027417">
    <property type="entry name" value="P-loop_NTPase"/>
</dbReference>
<keyword evidence="7" id="KW-0862">Zinc</keyword>
<evidence type="ECO:0000256" key="4">
    <source>
        <dbReference type="ARBA" id="ARBA00022730"/>
    </source>
</evidence>
<gene>
    <name evidence="12" type="ORF">RCIX961</name>
</gene>
<evidence type="ECO:0000259" key="10">
    <source>
        <dbReference type="PROSITE" id="PS50936"/>
    </source>
</evidence>
<dbReference type="NCBIfam" id="TIGR00157">
    <property type="entry name" value="ribosome small subunit-dependent GTPase A"/>
    <property type="match status" value="1"/>
</dbReference>
<evidence type="ECO:0000256" key="7">
    <source>
        <dbReference type="ARBA" id="ARBA00022833"/>
    </source>
</evidence>
<dbReference type="CDD" id="cd01854">
    <property type="entry name" value="YjeQ_EngC"/>
    <property type="match status" value="1"/>
</dbReference>
<dbReference type="GO" id="GO:0042254">
    <property type="term" value="P:ribosome biogenesis"/>
    <property type="evidence" value="ECO:0007669"/>
    <property type="project" value="UniProtKB-KW"/>
</dbReference>
<keyword evidence="5" id="KW-0547">Nucleotide-binding</keyword>
<dbReference type="InterPro" id="IPR004881">
    <property type="entry name" value="Ribosome_biogen_GTPase_RsgA"/>
</dbReference>
<dbReference type="STRING" id="351160.RCIX961"/>
<dbReference type="PANTHER" id="PTHR32120:SF10">
    <property type="entry name" value="SMALL RIBOSOMAL SUBUNIT BIOGENESIS GTPASE RSGA"/>
    <property type="match status" value="1"/>
</dbReference>
<dbReference type="GO" id="GO:0019843">
    <property type="term" value="F:rRNA binding"/>
    <property type="evidence" value="ECO:0007669"/>
    <property type="project" value="UniProtKB-KW"/>
</dbReference>
<proteinExistence type="inferred from homology"/>
<dbReference type="InterPro" id="IPR030378">
    <property type="entry name" value="G_CP_dom"/>
</dbReference>
<dbReference type="EMBL" id="AM114193">
    <property type="protein sequence ID" value="CAJ36302.1"/>
    <property type="molecule type" value="Genomic_DNA"/>
</dbReference>
<dbReference type="PROSITE" id="PS51721">
    <property type="entry name" value="G_CP"/>
    <property type="match status" value="1"/>
</dbReference>
<dbReference type="Pfam" id="PF03193">
    <property type="entry name" value="RsgA_GTPase"/>
    <property type="match status" value="1"/>
</dbReference>
<evidence type="ECO:0000256" key="9">
    <source>
        <dbReference type="ARBA" id="ARBA00023134"/>
    </source>
</evidence>
<dbReference type="GO" id="GO:0005525">
    <property type="term" value="F:GTP binding"/>
    <property type="evidence" value="ECO:0007669"/>
    <property type="project" value="UniProtKB-KW"/>
</dbReference>
<dbReference type="GO" id="GO:0046872">
    <property type="term" value="F:metal ion binding"/>
    <property type="evidence" value="ECO:0007669"/>
    <property type="project" value="UniProtKB-KW"/>
</dbReference>
<dbReference type="SUPFAM" id="SSF50249">
    <property type="entry name" value="Nucleic acid-binding proteins"/>
    <property type="match status" value="1"/>
</dbReference>
<organism evidence="12 13">
    <name type="scientific">Methanocella arvoryzae (strain DSM 22066 / NBRC 105507 / MRE50)</name>
    <dbReference type="NCBI Taxonomy" id="351160"/>
    <lineage>
        <taxon>Archaea</taxon>
        <taxon>Methanobacteriati</taxon>
        <taxon>Methanobacteriota</taxon>
        <taxon>Stenosarchaea group</taxon>
        <taxon>Methanomicrobia</taxon>
        <taxon>Methanocellales</taxon>
        <taxon>Methanocellaceae</taxon>
        <taxon>Methanocella</taxon>
    </lineage>
</organism>
<keyword evidence="8" id="KW-0694">RNA-binding</keyword>
<dbReference type="Gene3D" id="1.10.40.50">
    <property type="entry name" value="Probable gtpase engc, domain 3"/>
    <property type="match status" value="1"/>
</dbReference>
<dbReference type="Gene3D" id="3.40.50.300">
    <property type="entry name" value="P-loop containing nucleotide triphosphate hydrolases"/>
    <property type="match status" value="1"/>
</dbReference>
<evidence type="ECO:0000256" key="1">
    <source>
        <dbReference type="ARBA" id="ARBA00022490"/>
    </source>
</evidence>
<dbReference type="HAMAP" id="MF_01820">
    <property type="entry name" value="GTPase_RsgA"/>
    <property type="match status" value="1"/>
</dbReference>
<evidence type="ECO:0000256" key="3">
    <source>
        <dbReference type="ARBA" id="ARBA00022723"/>
    </source>
</evidence>
<dbReference type="PROSITE" id="PS50936">
    <property type="entry name" value="ENGC_GTPASE"/>
    <property type="match status" value="1"/>
</dbReference>
<keyword evidence="3" id="KW-0479">Metal-binding</keyword>
<keyword evidence="13" id="KW-1185">Reference proteome</keyword>
<dbReference type="PATRIC" id="fig|351160.9.peg.1939"/>
<evidence type="ECO:0000256" key="5">
    <source>
        <dbReference type="ARBA" id="ARBA00022741"/>
    </source>
</evidence>
<dbReference type="InterPro" id="IPR012340">
    <property type="entry name" value="NA-bd_OB-fold"/>
</dbReference>
<feature type="domain" description="EngC GTPase" evidence="10">
    <location>
        <begin position="114"/>
        <end position="261"/>
    </location>
</feature>
<reference evidence="12 13" key="1">
    <citation type="journal article" date="2006" name="Science">
        <title>Genome of rice cluster I archaea -- the key methane producers in the rice rhizosphere.</title>
        <authorList>
            <person name="Erkel C."/>
            <person name="Kube M."/>
            <person name="Reinhardt R."/>
            <person name="Liesack W."/>
        </authorList>
    </citation>
    <scope>NUCLEOTIDE SEQUENCE [LARGE SCALE GENOMIC DNA]</scope>
    <source>
        <strain evidence="13">DSM 22066 / NBRC 105507 / MRE50</strain>
    </source>
</reference>
<dbReference type="InterPro" id="IPR010914">
    <property type="entry name" value="RsgA_GTPase_dom"/>
</dbReference>
<evidence type="ECO:0000313" key="12">
    <source>
        <dbReference type="EMBL" id="CAJ36302.1"/>
    </source>
</evidence>
<keyword evidence="6 12" id="KW-0378">Hydrolase</keyword>
<evidence type="ECO:0000256" key="6">
    <source>
        <dbReference type="ARBA" id="ARBA00022801"/>
    </source>
</evidence>
<dbReference type="PANTHER" id="PTHR32120">
    <property type="entry name" value="SMALL RIBOSOMAL SUBUNIT BIOGENESIS GTPASE RSGA"/>
    <property type="match status" value="1"/>
</dbReference>
<accession>Q0W5P1</accession>
<dbReference type="Proteomes" id="UP000000663">
    <property type="component" value="Chromosome"/>
</dbReference>